<dbReference type="PANTHER" id="PTHR46137">
    <property type="entry name" value="OS05G0310600 PROTEIN"/>
    <property type="match status" value="1"/>
</dbReference>
<dbReference type="Pfam" id="PF04970">
    <property type="entry name" value="LRAT"/>
    <property type="match status" value="1"/>
</dbReference>
<comment type="caution">
    <text evidence="3">The sequence shown here is derived from an EMBL/GenBank/DDBJ whole genome shotgun (WGS) entry which is preliminary data.</text>
</comment>
<feature type="domain" description="LRAT" evidence="2">
    <location>
        <begin position="33"/>
        <end position="184"/>
    </location>
</feature>
<organism evidence="3 4">
    <name type="scientific">Eucalyptus globulus</name>
    <name type="common">Tasmanian blue gum</name>
    <dbReference type="NCBI Taxonomy" id="34317"/>
    <lineage>
        <taxon>Eukaryota</taxon>
        <taxon>Viridiplantae</taxon>
        <taxon>Streptophyta</taxon>
        <taxon>Embryophyta</taxon>
        <taxon>Tracheophyta</taxon>
        <taxon>Spermatophyta</taxon>
        <taxon>Magnoliopsida</taxon>
        <taxon>eudicotyledons</taxon>
        <taxon>Gunneridae</taxon>
        <taxon>Pentapetalae</taxon>
        <taxon>rosids</taxon>
        <taxon>malvids</taxon>
        <taxon>Myrtales</taxon>
        <taxon>Myrtaceae</taxon>
        <taxon>Myrtoideae</taxon>
        <taxon>Eucalypteae</taxon>
        <taxon>Eucalyptus</taxon>
    </lineage>
</organism>
<dbReference type="Proteomes" id="UP001634007">
    <property type="component" value="Unassembled WGS sequence"/>
</dbReference>
<accession>A0ABD3JJI3</accession>
<dbReference type="InterPro" id="IPR007053">
    <property type="entry name" value="LRAT_dom"/>
</dbReference>
<reference evidence="3 4" key="1">
    <citation type="submission" date="2024-11" db="EMBL/GenBank/DDBJ databases">
        <title>Chromosome-level genome assembly of Eucalyptus globulus Labill. provides insights into its genome evolution.</title>
        <authorList>
            <person name="Li X."/>
        </authorList>
    </citation>
    <scope>NUCLEOTIDE SEQUENCE [LARGE SCALE GENOMIC DNA]</scope>
    <source>
        <strain evidence="3">CL2024</strain>
        <tissue evidence="3">Fresh tender leaves</tissue>
    </source>
</reference>
<protein>
    <recommendedName>
        <fullName evidence="2">LRAT domain-containing protein</fullName>
    </recommendedName>
</protein>
<dbReference type="Gene3D" id="3.90.1720.10">
    <property type="entry name" value="endopeptidase domain like (from Nostoc punctiforme)"/>
    <property type="match status" value="1"/>
</dbReference>
<gene>
    <name evidence="3" type="ORF">ACJRO7_032909</name>
</gene>
<evidence type="ECO:0000313" key="3">
    <source>
        <dbReference type="EMBL" id="KAL3728236.1"/>
    </source>
</evidence>
<dbReference type="AlphaFoldDB" id="A0ABD3JJI3"/>
<proteinExistence type="predicted"/>
<dbReference type="PROSITE" id="PS51934">
    <property type="entry name" value="LRAT"/>
    <property type="match status" value="1"/>
</dbReference>
<keyword evidence="1" id="KW-0732">Signal</keyword>
<sequence length="209" mass="24597">MVMKIINKVLTILMQLMWKVVRPEDLNLGDHVYRYGLYGLYSHHGIYVGNKYVIHFTRTESKRTIFPSLFKTSYKQEISSPCPECGYQESIHRGVVKTCLNCFQQDGKKVQSLHRYEYRWPLLRSKFARRGTCTTLLDTKLLHQVVDKANELHAENSFGDYNLINNNCEHFATYCRTDNRASEQAAFFSDCELKSKEAKKWIKKLLRRN</sequence>
<evidence type="ECO:0000259" key="2">
    <source>
        <dbReference type="PROSITE" id="PS51934"/>
    </source>
</evidence>
<feature type="chain" id="PRO_5044880799" description="LRAT domain-containing protein" evidence="1">
    <location>
        <begin position="24"/>
        <end position="209"/>
    </location>
</feature>
<evidence type="ECO:0000313" key="4">
    <source>
        <dbReference type="Proteomes" id="UP001634007"/>
    </source>
</evidence>
<keyword evidence="4" id="KW-1185">Reference proteome</keyword>
<evidence type="ECO:0000256" key="1">
    <source>
        <dbReference type="SAM" id="SignalP"/>
    </source>
</evidence>
<name>A0ABD3JJI3_EUCGL</name>
<dbReference type="PANTHER" id="PTHR46137:SF14">
    <property type="entry name" value="LRAT DOMAIN-CONTAINING PROTEIN"/>
    <property type="match status" value="1"/>
</dbReference>
<dbReference type="EMBL" id="JBJKBG010000008">
    <property type="protein sequence ID" value="KAL3728236.1"/>
    <property type="molecule type" value="Genomic_DNA"/>
</dbReference>
<feature type="signal peptide" evidence="1">
    <location>
        <begin position="1"/>
        <end position="23"/>
    </location>
</feature>